<keyword evidence="1" id="KW-0472">Membrane</keyword>
<keyword evidence="1" id="KW-0812">Transmembrane</keyword>
<protein>
    <submittedName>
        <fullName evidence="2">Uncharacterized protein</fullName>
    </submittedName>
</protein>
<gene>
    <name evidence="2" type="ORF">SAMN05216508_11710</name>
</gene>
<organism evidence="2 3">
    <name type="scientific">Eubacterium pyruvativorans</name>
    <dbReference type="NCBI Taxonomy" id="155865"/>
    <lineage>
        <taxon>Bacteria</taxon>
        <taxon>Bacillati</taxon>
        <taxon>Bacillota</taxon>
        <taxon>Clostridia</taxon>
        <taxon>Eubacteriales</taxon>
        <taxon>Eubacteriaceae</taxon>
        <taxon>Eubacterium</taxon>
    </lineage>
</organism>
<feature type="transmembrane region" description="Helical" evidence="1">
    <location>
        <begin position="12"/>
        <end position="30"/>
    </location>
</feature>
<name>A0A1I7HHD3_9FIRM</name>
<dbReference type="Proteomes" id="UP000198817">
    <property type="component" value="Unassembled WGS sequence"/>
</dbReference>
<sequence length="219" mass="24168">MIPKQDSSRVLMVVSIFSIIVVAAALFIAFGPSAGRNFNPGDAVQENTLKPRHLRQDEKQLAGLLLADSHNQPVLASYRADRKFHRLAFGYEKYSHGRRITGTGGETTTPLDSQNRTGALAVHTNSGAFTYSVSGSRDAFTSFRSTGKGRSLTPSQGEVLRHMDFSSAQRIRKGKKIYLRTVFLAPSNVDVPSDPEVITAHPELTKKCSVCYLFYVKFE</sequence>
<evidence type="ECO:0000313" key="2">
    <source>
        <dbReference type="EMBL" id="SFU60071.1"/>
    </source>
</evidence>
<dbReference type="RefSeq" id="WP_090471530.1">
    <property type="nucleotide sequence ID" value="NZ_FOWF01000018.1"/>
</dbReference>
<keyword evidence="3" id="KW-1185">Reference proteome</keyword>
<evidence type="ECO:0000256" key="1">
    <source>
        <dbReference type="SAM" id="Phobius"/>
    </source>
</evidence>
<dbReference type="STRING" id="155865.SAMN05216515_11821"/>
<proteinExistence type="predicted"/>
<accession>A0A1I7HHD3</accession>
<dbReference type="EMBL" id="FPBT01000017">
    <property type="protein sequence ID" value="SFU60071.1"/>
    <property type="molecule type" value="Genomic_DNA"/>
</dbReference>
<dbReference type="AlphaFoldDB" id="A0A1I7HHD3"/>
<keyword evidence="1" id="KW-1133">Transmembrane helix</keyword>
<evidence type="ECO:0000313" key="3">
    <source>
        <dbReference type="Proteomes" id="UP000198817"/>
    </source>
</evidence>
<reference evidence="2 3" key="1">
    <citation type="submission" date="2016-10" db="EMBL/GenBank/DDBJ databases">
        <authorList>
            <person name="de Groot N.N."/>
        </authorList>
    </citation>
    <scope>NUCLEOTIDE SEQUENCE [LARGE SCALE GENOMIC DNA]</scope>
    <source>
        <strain evidence="2 3">KHGC13</strain>
    </source>
</reference>